<dbReference type="CDD" id="cd05305">
    <property type="entry name" value="L-AlaDH"/>
    <property type="match status" value="1"/>
</dbReference>
<keyword evidence="3 5" id="KW-0560">Oxidoreductase</keyword>
<feature type="active site" description="Proton donor/acceptor" evidence="6">
    <location>
        <position position="96"/>
    </location>
</feature>
<comment type="caution">
    <text evidence="11">The sequence shown here is derived from an EMBL/GenBank/DDBJ whole genome shotgun (WGS) entry which is preliminary data.</text>
</comment>
<dbReference type="FunFam" id="3.40.50.720:FF:000049">
    <property type="entry name" value="Alanine dehydrogenase"/>
    <property type="match status" value="1"/>
</dbReference>
<reference evidence="11 12" key="2">
    <citation type="journal article" date="2018" name="J. Invertebr. Pathol.">
        <title>'Candidatus Aquirickettsiella gammari' (Gammaproteobacteria: Legionellales: Coxiellaceae): A bacterial pathogen of the freshwater crustacean Gammarus fossarum (Malacostraca: Amphipoda).</title>
        <authorList>
            <person name="Bojko J."/>
            <person name="Dunn A.M."/>
            <person name="Stebbing P.D."/>
            <person name="van Aerle R."/>
            <person name="Bacela-Spychalska K."/>
            <person name="Bean T.P."/>
            <person name="Urrutia A."/>
            <person name="Stentiford G.D."/>
        </authorList>
    </citation>
    <scope>NUCLEOTIDE SEQUENCE [LARGE SCALE GENOMIC DNA]</scope>
    <source>
        <strain evidence="11">RA15029</strain>
    </source>
</reference>
<feature type="binding site" evidence="8">
    <location>
        <position position="198"/>
    </location>
    <ligand>
        <name>NAD(+)</name>
        <dbReference type="ChEBI" id="CHEBI:57540"/>
    </ligand>
</feature>
<feature type="binding site" evidence="8">
    <location>
        <position position="220"/>
    </location>
    <ligand>
        <name>NAD(+)</name>
        <dbReference type="ChEBI" id="CHEBI:57540"/>
    </ligand>
</feature>
<dbReference type="SMART" id="SM01002">
    <property type="entry name" value="AlaDh_PNT_C"/>
    <property type="match status" value="1"/>
</dbReference>
<gene>
    <name evidence="11" type="primary">ald</name>
    <name evidence="11" type="ORF">CFE62_005155</name>
</gene>
<feature type="binding site" evidence="8">
    <location>
        <position position="134"/>
    </location>
    <ligand>
        <name>NAD(+)</name>
        <dbReference type="ChEBI" id="CHEBI:57540"/>
    </ligand>
</feature>
<comment type="catalytic activity">
    <reaction evidence="5">
        <text>L-alanine + NAD(+) + H2O = pyruvate + NH4(+) + NADH + H(+)</text>
        <dbReference type="Rhea" id="RHEA:18405"/>
        <dbReference type="ChEBI" id="CHEBI:15361"/>
        <dbReference type="ChEBI" id="CHEBI:15377"/>
        <dbReference type="ChEBI" id="CHEBI:15378"/>
        <dbReference type="ChEBI" id="CHEBI:28938"/>
        <dbReference type="ChEBI" id="CHEBI:57540"/>
        <dbReference type="ChEBI" id="CHEBI:57945"/>
        <dbReference type="ChEBI" id="CHEBI:57972"/>
        <dbReference type="EC" id="1.4.1.1"/>
    </reaction>
</comment>
<proteinExistence type="inferred from homology"/>
<keyword evidence="8" id="KW-0547">Nucleotide-binding</keyword>
<keyword evidence="12" id="KW-1185">Reference proteome</keyword>
<dbReference type="AlphaFoldDB" id="A0A370CIU2"/>
<evidence type="ECO:0000313" key="11">
    <source>
        <dbReference type="EMBL" id="RDH40226.1"/>
    </source>
</evidence>
<dbReference type="SUPFAM" id="SSF52283">
    <property type="entry name" value="Formate/glycerate dehydrogenase catalytic domain-like"/>
    <property type="match status" value="1"/>
</dbReference>
<protein>
    <recommendedName>
        <fullName evidence="2 5">Alanine dehydrogenase</fullName>
        <ecNumber evidence="2 5">1.4.1.1</ecNumber>
    </recommendedName>
</protein>
<evidence type="ECO:0000259" key="9">
    <source>
        <dbReference type="SMART" id="SM01002"/>
    </source>
</evidence>
<evidence type="ECO:0000256" key="5">
    <source>
        <dbReference type="PIRNR" id="PIRNR000183"/>
    </source>
</evidence>
<feature type="binding site" evidence="7">
    <location>
        <position position="15"/>
    </location>
    <ligand>
        <name>substrate</name>
    </ligand>
</feature>
<feature type="binding site" evidence="8">
    <location>
        <position position="203"/>
    </location>
    <ligand>
        <name>NAD(+)</name>
        <dbReference type="ChEBI" id="CHEBI:57540"/>
    </ligand>
</feature>
<organism evidence="11 12">
    <name type="scientific">Candidatus Aquirickettsiella gammari</name>
    <dbReference type="NCBI Taxonomy" id="2016198"/>
    <lineage>
        <taxon>Bacteria</taxon>
        <taxon>Pseudomonadati</taxon>
        <taxon>Pseudomonadota</taxon>
        <taxon>Gammaproteobacteria</taxon>
        <taxon>Legionellales</taxon>
        <taxon>Coxiellaceae</taxon>
        <taxon>Candidatus Aquirickettsiella</taxon>
    </lineage>
</organism>
<feature type="binding site" evidence="8">
    <location>
        <begin position="267"/>
        <end position="270"/>
    </location>
    <ligand>
        <name>NAD(+)</name>
        <dbReference type="ChEBI" id="CHEBI:57540"/>
    </ligand>
</feature>
<dbReference type="SUPFAM" id="SSF51735">
    <property type="entry name" value="NAD(P)-binding Rossmann-fold domains"/>
    <property type="match status" value="1"/>
</dbReference>
<feature type="domain" description="Alanine dehydrogenase/pyridine nucleotide transhydrogenase N-terminal" evidence="10">
    <location>
        <begin position="4"/>
        <end position="137"/>
    </location>
</feature>
<sequence length="372" mass="39686">MHIGIPKEIKNNEYRVAIVPSIVRELTKYGHQVFIETKAGSGIDISDSDYQQAGATILNTAKEVFDQGDLILKVKEPQVEECGYLRAGKTLFTFLHLAADKQQTELLLASHCTAIAYETVTDAQGGLPLLAPMSEVAGRMAIQAGAHCLEKAQGGRGILLSGVPGVAAASVLVVGGGVVGSNAIRMALGLEAQVTVLDKSIARLKELDRQFGSKLNTIFSTQDALEKYIPLTDILVGAVLVPGAEAPKILTRDLLRKMRSGSVVVDVAIDQGGCFATSRPTTHTHPTYLVDDIVHYCVSNMPGAVPRTSTFALTQATLPYILALANKGIDRALAEDVHLRNGLNISRGHITHQAVASVFDKPYVSAREVLSA</sequence>
<dbReference type="GO" id="GO:0000166">
    <property type="term" value="F:nucleotide binding"/>
    <property type="evidence" value="ECO:0007669"/>
    <property type="project" value="UniProtKB-KW"/>
</dbReference>
<dbReference type="NCBIfam" id="TIGR00518">
    <property type="entry name" value="alaDH"/>
    <property type="match status" value="1"/>
</dbReference>
<evidence type="ECO:0000256" key="7">
    <source>
        <dbReference type="PIRSR" id="PIRSR000183-2"/>
    </source>
</evidence>
<feature type="binding site" evidence="8">
    <location>
        <begin position="239"/>
        <end position="240"/>
    </location>
    <ligand>
        <name>NAD(+)</name>
        <dbReference type="ChEBI" id="CHEBI:57540"/>
    </ligand>
</feature>
<feature type="binding site" evidence="8">
    <location>
        <position position="279"/>
    </location>
    <ligand>
        <name>NAD(+)</name>
        <dbReference type="ChEBI" id="CHEBI:57540"/>
    </ligand>
</feature>
<dbReference type="Gene3D" id="3.40.50.720">
    <property type="entry name" value="NAD(P)-binding Rossmann-like Domain"/>
    <property type="match status" value="2"/>
</dbReference>
<evidence type="ECO:0000259" key="10">
    <source>
        <dbReference type="SMART" id="SM01003"/>
    </source>
</evidence>
<accession>A0A370CIU2</accession>
<evidence type="ECO:0000256" key="4">
    <source>
        <dbReference type="ARBA" id="ARBA00023027"/>
    </source>
</evidence>
<dbReference type="InterPro" id="IPR007886">
    <property type="entry name" value="AlaDH/PNT_N"/>
</dbReference>
<comment type="similarity">
    <text evidence="1 5">Belongs to the AlaDH/PNT family.</text>
</comment>
<feature type="binding site" evidence="7">
    <location>
        <position position="75"/>
    </location>
    <ligand>
        <name>substrate</name>
    </ligand>
</feature>
<dbReference type="Pfam" id="PF01262">
    <property type="entry name" value="AlaDh_PNT_C"/>
    <property type="match status" value="1"/>
</dbReference>
<keyword evidence="4 5" id="KW-0520">NAD</keyword>
<dbReference type="Proteomes" id="UP000226429">
    <property type="component" value="Unassembled WGS sequence"/>
</dbReference>
<feature type="domain" description="Alanine dehydrogenase/pyridine nucleotide transhydrogenase NAD(H)-binding" evidence="9">
    <location>
        <begin position="149"/>
        <end position="297"/>
    </location>
</feature>
<dbReference type="GO" id="GO:0000286">
    <property type="term" value="F:alanine dehydrogenase activity"/>
    <property type="evidence" value="ECO:0007669"/>
    <property type="project" value="UniProtKB-UniRule"/>
</dbReference>
<dbReference type="PANTHER" id="PTHR42795">
    <property type="entry name" value="ALANINE DEHYDROGENASE"/>
    <property type="match status" value="1"/>
</dbReference>
<dbReference type="EMBL" id="NMOS02000013">
    <property type="protein sequence ID" value="RDH40226.1"/>
    <property type="molecule type" value="Genomic_DNA"/>
</dbReference>
<feature type="active site" description="Proton donor/acceptor" evidence="6">
    <location>
        <position position="270"/>
    </location>
</feature>
<dbReference type="GO" id="GO:0005886">
    <property type="term" value="C:plasma membrane"/>
    <property type="evidence" value="ECO:0007669"/>
    <property type="project" value="TreeGrafter"/>
</dbReference>
<dbReference type="InterPro" id="IPR008141">
    <property type="entry name" value="Ala_DH"/>
</dbReference>
<feature type="binding site" evidence="8">
    <location>
        <begin position="298"/>
        <end position="301"/>
    </location>
    <ligand>
        <name>NAD(+)</name>
        <dbReference type="ChEBI" id="CHEBI:57540"/>
    </ligand>
</feature>
<evidence type="ECO:0000313" key="12">
    <source>
        <dbReference type="Proteomes" id="UP000226429"/>
    </source>
</evidence>
<dbReference type="InterPro" id="IPR007698">
    <property type="entry name" value="AlaDH/PNT_NAD(H)-bd"/>
</dbReference>
<dbReference type="PIRSF" id="PIRSF000183">
    <property type="entry name" value="Alanine_dh"/>
    <property type="match status" value="1"/>
</dbReference>
<dbReference type="PANTHER" id="PTHR42795:SF1">
    <property type="entry name" value="ALANINE DEHYDROGENASE"/>
    <property type="match status" value="1"/>
</dbReference>
<evidence type="ECO:0000256" key="8">
    <source>
        <dbReference type="PIRSR" id="PIRSR000183-3"/>
    </source>
</evidence>
<name>A0A370CIU2_9COXI</name>
<evidence type="ECO:0000256" key="2">
    <source>
        <dbReference type="ARBA" id="ARBA00012897"/>
    </source>
</evidence>
<dbReference type="EC" id="1.4.1.1" evidence="2 5"/>
<evidence type="ECO:0000256" key="6">
    <source>
        <dbReference type="PIRSR" id="PIRSR000183-1"/>
    </source>
</evidence>
<reference evidence="11 12" key="1">
    <citation type="journal article" date="2017" name="Int. J. Syst. Evol. Microbiol.">
        <title>Aquarickettsiella crustaci n. gen. n. sp. (Gammaproteobacteria: Legionellales: Coxiellaceae); a bacterial pathogen of the freshwater crustacean: Gammarus fossarum (Malacostraca: Amphipoda).</title>
        <authorList>
            <person name="Bojko J."/>
            <person name="Dunn A.M."/>
            <person name="Stebbing P.D."/>
            <person name="Van Aerle R."/>
            <person name="Bacela-Spychalska K."/>
            <person name="Bean T.P."/>
            <person name="Stentiford G.D."/>
        </authorList>
    </citation>
    <scope>NUCLEOTIDE SEQUENCE [LARGE SCALE GENOMIC DNA]</scope>
    <source>
        <strain evidence="11">RA15029</strain>
    </source>
</reference>
<dbReference type="SMART" id="SM01003">
    <property type="entry name" value="AlaDh_PNT_N"/>
    <property type="match status" value="1"/>
</dbReference>
<dbReference type="GO" id="GO:0042853">
    <property type="term" value="P:L-alanine catabolic process"/>
    <property type="evidence" value="ECO:0007669"/>
    <property type="project" value="InterPro"/>
</dbReference>
<evidence type="ECO:0000256" key="1">
    <source>
        <dbReference type="ARBA" id="ARBA00005689"/>
    </source>
</evidence>
<dbReference type="InterPro" id="IPR036291">
    <property type="entry name" value="NAD(P)-bd_dom_sf"/>
</dbReference>
<dbReference type="Pfam" id="PF05222">
    <property type="entry name" value="AlaDh_PNT_N"/>
    <property type="match status" value="1"/>
</dbReference>
<evidence type="ECO:0000256" key="3">
    <source>
        <dbReference type="ARBA" id="ARBA00023002"/>
    </source>
</evidence>